<dbReference type="RefSeq" id="WP_209863644.1">
    <property type="nucleotide sequence ID" value="NZ_JAGGLD010000005.1"/>
</dbReference>
<evidence type="ECO:0000256" key="2">
    <source>
        <dbReference type="SAM" id="SignalP"/>
    </source>
</evidence>
<gene>
    <name evidence="4" type="ORF">J2Z69_002795</name>
</gene>
<keyword evidence="5" id="KW-1185">Reference proteome</keyword>
<evidence type="ECO:0000313" key="5">
    <source>
        <dbReference type="Proteomes" id="UP001519288"/>
    </source>
</evidence>
<accession>A0ABS4JJ62</accession>
<organism evidence="4 5">
    <name type="scientific">Paenibacillus shirakamiensis</name>
    <dbReference type="NCBI Taxonomy" id="1265935"/>
    <lineage>
        <taxon>Bacteria</taxon>
        <taxon>Bacillati</taxon>
        <taxon>Bacillota</taxon>
        <taxon>Bacilli</taxon>
        <taxon>Bacillales</taxon>
        <taxon>Paenibacillaceae</taxon>
        <taxon>Paenibacillus</taxon>
    </lineage>
</organism>
<dbReference type="InterPro" id="IPR012854">
    <property type="entry name" value="Cu_amine_oxidase-like_N"/>
</dbReference>
<feature type="region of interest" description="Disordered" evidence="1">
    <location>
        <begin position="449"/>
        <end position="475"/>
    </location>
</feature>
<dbReference type="InterPro" id="IPR036582">
    <property type="entry name" value="Mao_N_sf"/>
</dbReference>
<evidence type="ECO:0000313" key="4">
    <source>
        <dbReference type="EMBL" id="MBP2001739.1"/>
    </source>
</evidence>
<feature type="chain" id="PRO_5045205840" description="Copper amine oxidase-like N-terminal domain-containing protein" evidence="2">
    <location>
        <begin position="28"/>
        <end position="657"/>
    </location>
</feature>
<dbReference type="Pfam" id="PF07833">
    <property type="entry name" value="Cu_amine_oxidN1"/>
    <property type="match status" value="1"/>
</dbReference>
<dbReference type="SUPFAM" id="SSF55383">
    <property type="entry name" value="Copper amine oxidase, domain N"/>
    <property type="match status" value="1"/>
</dbReference>
<sequence length="657" mass="71734">MELLRKGATLILGLSLLCSGALGTLQAAGQQDASFSIKVGVGTASVNGTSQAIISPYQIKGVTMVPLGLFKKAFGAQIRLEDGNQVKLSLGKHTILLTISNPLIRVDGHNMKSEVAPAMLHSTLMVPLRMISSGLGATVSVGSKGDIRVTHAQEDTDEDGVEGLGSEAGKTKMGNSYYGWTLQYPSGLIPGQSDDDSVATFTDVANSYYFEVHAGMPQPEEDPASLLDQLLSSARNGGETVLDQSISVDTKVPFARIIARDNEGVYWQERAYYGNGRIYTLYLSVMNVKSYKDLNAYDKLLNTFQPSFNKEDPAIKDLSQIKDGLIEQSNDDYGMTFKIPAEWSKDNSKLTYQGKDGTSLQMSISSAVKGQSAEQWSQEVEQWMQQRYIESAYHSLGKALPIQIAKVPGVIQSAEFTNGATWFTQQRVSIINKGYRYLFSYTEPKVISSDTQMDKGTGNSISSSKTLSENAQAPNTPSKTFKIFLDSLDIDYAGNAANYGHIEDNQLLSDTTVTALKSSDAYQYTIAIPRYWTPVNDRFESNTVEYSFTGGSFKLNADKTTDPDLAIWQLRSLYAEAARTTKGFILDGVDSTKIAGQEATVFHIRQISNGISTTKQVILLSRNGIAYKLTTSISDVNNTAEQKAAITKALDSFKLKN</sequence>
<protein>
    <recommendedName>
        <fullName evidence="3">Copper amine oxidase-like N-terminal domain-containing protein</fullName>
    </recommendedName>
</protein>
<dbReference type="Gene3D" id="3.30.457.10">
    <property type="entry name" value="Copper amine oxidase-like, N-terminal domain"/>
    <property type="match status" value="1"/>
</dbReference>
<feature type="domain" description="Copper amine oxidase-like N-terminal" evidence="3">
    <location>
        <begin position="46"/>
        <end position="141"/>
    </location>
</feature>
<evidence type="ECO:0000256" key="1">
    <source>
        <dbReference type="SAM" id="MobiDB-lite"/>
    </source>
</evidence>
<reference evidence="4 5" key="1">
    <citation type="submission" date="2021-03" db="EMBL/GenBank/DDBJ databases">
        <title>Genomic Encyclopedia of Type Strains, Phase IV (KMG-IV): sequencing the most valuable type-strain genomes for metagenomic binning, comparative biology and taxonomic classification.</title>
        <authorList>
            <person name="Goeker M."/>
        </authorList>
    </citation>
    <scope>NUCLEOTIDE SEQUENCE [LARGE SCALE GENOMIC DNA]</scope>
    <source>
        <strain evidence="4 5">DSM 26806</strain>
    </source>
</reference>
<dbReference type="Proteomes" id="UP001519288">
    <property type="component" value="Unassembled WGS sequence"/>
</dbReference>
<comment type="caution">
    <text evidence="4">The sequence shown here is derived from an EMBL/GenBank/DDBJ whole genome shotgun (WGS) entry which is preliminary data.</text>
</comment>
<evidence type="ECO:0000259" key="3">
    <source>
        <dbReference type="Pfam" id="PF07833"/>
    </source>
</evidence>
<feature type="signal peptide" evidence="2">
    <location>
        <begin position="1"/>
        <end position="27"/>
    </location>
</feature>
<feature type="compositionally biased region" description="Polar residues" evidence="1">
    <location>
        <begin position="457"/>
        <end position="475"/>
    </location>
</feature>
<proteinExistence type="predicted"/>
<name>A0ABS4JJ62_9BACL</name>
<dbReference type="EMBL" id="JAGGLD010000005">
    <property type="protein sequence ID" value="MBP2001739.1"/>
    <property type="molecule type" value="Genomic_DNA"/>
</dbReference>
<keyword evidence="2" id="KW-0732">Signal</keyword>